<dbReference type="Proteomes" id="UP000790377">
    <property type="component" value="Unassembled WGS sequence"/>
</dbReference>
<dbReference type="EMBL" id="MU267793">
    <property type="protein sequence ID" value="KAH7908867.1"/>
    <property type="molecule type" value="Genomic_DNA"/>
</dbReference>
<gene>
    <name evidence="1" type="ORF">BJ138DRAFT_305917</name>
</gene>
<reference evidence="1" key="1">
    <citation type="journal article" date="2021" name="New Phytol.">
        <title>Evolutionary innovations through gain and loss of genes in the ectomycorrhizal Boletales.</title>
        <authorList>
            <person name="Wu G."/>
            <person name="Miyauchi S."/>
            <person name="Morin E."/>
            <person name="Kuo A."/>
            <person name="Drula E."/>
            <person name="Varga T."/>
            <person name="Kohler A."/>
            <person name="Feng B."/>
            <person name="Cao Y."/>
            <person name="Lipzen A."/>
            <person name="Daum C."/>
            <person name="Hundley H."/>
            <person name="Pangilinan J."/>
            <person name="Johnson J."/>
            <person name="Barry K."/>
            <person name="LaButti K."/>
            <person name="Ng V."/>
            <person name="Ahrendt S."/>
            <person name="Min B."/>
            <person name="Choi I.G."/>
            <person name="Park H."/>
            <person name="Plett J.M."/>
            <person name="Magnuson J."/>
            <person name="Spatafora J.W."/>
            <person name="Nagy L.G."/>
            <person name="Henrissat B."/>
            <person name="Grigoriev I.V."/>
            <person name="Yang Z.L."/>
            <person name="Xu J."/>
            <person name="Martin F.M."/>
        </authorList>
    </citation>
    <scope>NUCLEOTIDE SEQUENCE</scope>
    <source>
        <strain evidence="1">ATCC 28755</strain>
    </source>
</reference>
<evidence type="ECO:0000313" key="1">
    <source>
        <dbReference type="EMBL" id="KAH7908867.1"/>
    </source>
</evidence>
<comment type="caution">
    <text evidence="1">The sequence shown here is derived from an EMBL/GenBank/DDBJ whole genome shotgun (WGS) entry which is preliminary data.</text>
</comment>
<sequence>MDEKRPIVSLLAVSLGYSVCNGQHALDHTYLNQCNQLAGIFDRLFYGFLHEQFRTFRILDNLFLLISYLHWFSSHSIHTKPLLNYLPFIQYH</sequence>
<protein>
    <submittedName>
        <fullName evidence="1">Uncharacterized protein</fullName>
    </submittedName>
</protein>
<proteinExistence type="predicted"/>
<organism evidence="1 2">
    <name type="scientific">Hygrophoropsis aurantiaca</name>
    <dbReference type="NCBI Taxonomy" id="72124"/>
    <lineage>
        <taxon>Eukaryota</taxon>
        <taxon>Fungi</taxon>
        <taxon>Dikarya</taxon>
        <taxon>Basidiomycota</taxon>
        <taxon>Agaricomycotina</taxon>
        <taxon>Agaricomycetes</taxon>
        <taxon>Agaricomycetidae</taxon>
        <taxon>Boletales</taxon>
        <taxon>Coniophorineae</taxon>
        <taxon>Hygrophoropsidaceae</taxon>
        <taxon>Hygrophoropsis</taxon>
    </lineage>
</organism>
<name>A0ACB8A836_9AGAM</name>
<accession>A0ACB8A836</accession>
<keyword evidence="2" id="KW-1185">Reference proteome</keyword>
<evidence type="ECO:0000313" key="2">
    <source>
        <dbReference type="Proteomes" id="UP000790377"/>
    </source>
</evidence>